<sequence length="75" mass="8131">MANERTLVRTQPALRGRNLVSLEATVGDDGMIYIRETEQPDVVAVTTPAKWEAFVKGVKAGEFDHFVAGLEAEAG</sequence>
<evidence type="ECO:0000259" key="1">
    <source>
        <dbReference type="Pfam" id="PF04149"/>
    </source>
</evidence>
<gene>
    <name evidence="2" type="ORF">SAMN05216259_10398</name>
</gene>
<reference evidence="2 3" key="1">
    <citation type="submission" date="2016-10" db="EMBL/GenBank/DDBJ databases">
        <authorList>
            <person name="de Groot N.N."/>
        </authorList>
    </citation>
    <scope>NUCLEOTIDE SEQUENCE [LARGE SCALE GENOMIC DNA]</scope>
    <source>
        <strain evidence="2 3">CGMCC 4.2022</strain>
    </source>
</reference>
<keyword evidence="3" id="KW-1185">Reference proteome</keyword>
<evidence type="ECO:0000313" key="2">
    <source>
        <dbReference type="EMBL" id="SDN18892.1"/>
    </source>
</evidence>
<name>A0A1G9ZBY4_9ACTN</name>
<dbReference type="Pfam" id="PF04149">
    <property type="entry name" value="DUF397"/>
    <property type="match status" value="1"/>
</dbReference>
<dbReference type="AlphaFoldDB" id="A0A1G9ZBY4"/>
<organism evidence="2 3">
    <name type="scientific">Actinacidiphila guanduensis</name>
    <dbReference type="NCBI Taxonomy" id="310781"/>
    <lineage>
        <taxon>Bacteria</taxon>
        <taxon>Bacillati</taxon>
        <taxon>Actinomycetota</taxon>
        <taxon>Actinomycetes</taxon>
        <taxon>Kitasatosporales</taxon>
        <taxon>Streptomycetaceae</taxon>
        <taxon>Actinacidiphila</taxon>
    </lineage>
</organism>
<evidence type="ECO:0000313" key="3">
    <source>
        <dbReference type="Proteomes" id="UP000199341"/>
    </source>
</evidence>
<dbReference type="InterPro" id="IPR007278">
    <property type="entry name" value="DUF397"/>
</dbReference>
<dbReference type="EMBL" id="FNIE01000003">
    <property type="protein sequence ID" value="SDN18892.1"/>
    <property type="molecule type" value="Genomic_DNA"/>
</dbReference>
<dbReference type="STRING" id="310781.SAMN05216259_10398"/>
<protein>
    <recommendedName>
        <fullName evidence="1">DUF397 domain-containing protein</fullName>
    </recommendedName>
</protein>
<dbReference type="Proteomes" id="UP000199341">
    <property type="component" value="Unassembled WGS sequence"/>
</dbReference>
<proteinExistence type="predicted"/>
<accession>A0A1G9ZBY4</accession>
<feature type="domain" description="DUF397" evidence="1">
    <location>
        <begin position="26"/>
        <end position="59"/>
    </location>
</feature>